<dbReference type="EMBL" id="CAJPVJ010013555">
    <property type="protein sequence ID" value="CAG2174913.1"/>
    <property type="molecule type" value="Genomic_DNA"/>
</dbReference>
<evidence type="ECO:0000256" key="1">
    <source>
        <dbReference type="SAM" id="MobiDB-lite"/>
    </source>
</evidence>
<feature type="region of interest" description="Disordered" evidence="1">
    <location>
        <begin position="55"/>
        <end position="81"/>
    </location>
</feature>
<feature type="compositionally biased region" description="Low complexity" evidence="1">
    <location>
        <begin position="8"/>
        <end position="23"/>
    </location>
</feature>
<dbReference type="AlphaFoldDB" id="A0A7R9MCZ3"/>
<accession>A0A7R9MCZ3</accession>
<feature type="region of interest" description="Disordered" evidence="1">
    <location>
        <begin position="1"/>
        <end position="23"/>
    </location>
</feature>
<protein>
    <submittedName>
        <fullName evidence="2">Uncharacterized protein</fullName>
    </submittedName>
</protein>
<sequence length="102" mass="11667">MPLSTIASPTRRSPSVTSRTTPYPRVCWPPPLCATFWAQRTCRTYWRTGSPYRIHCSPPSTRPPTRGASKSKGSRSKTSDFPYSCRGLWRLRPRRPGMRGLR</sequence>
<dbReference type="Proteomes" id="UP000728032">
    <property type="component" value="Unassembled WGS sequence"/>
</dbReference>
<keyword evidence="3" id="KW-1185">Reference proteome</keyword>
<organism evidence="2">
    <name type="scientific">Oppiella nova</name>
    <dbReference type="NCBI Taxonomy" id="334625"/>
    <lineage>
        <taxon>Eukaryota</taxon>
        <taxon>Metazoa</taxon>
        <taxon>Ecdysozoa</taxon>
        <taxon>Arthropoda</taxon>
        <taxon>Chelicerata</taxon>
        <taxon>Arachnida</taxon>
        <taxon>Acari</taxon>
        <taxon>Acariformes</taxon>
        <taxon>Sarcoptiformes</taxon>
        <taxon>Oribatida</taxon>
        <taxon>Brachypylina</taxon>
        <taxon>Oppioidea</taxon>
        <taxon>Oppiidae</taxon>
        <taxon>Oppiella</taxon>
    </lineage>
</organism>
<evidence type="ECO:0000313" key="3">
    <source>
        <dbReference type="Proteomes" id="UP000728032"/>
    </source>
</evidence>
<reference evidence="2" key="1">
    <citation type="submission" date="2020-11" db="EMBL/GenBank/DDBJ databases">
        <authorList>
            <person name="Tran Van P."/>
        </authorList>
    </citation>
    <scope>NUCLEOTIDE SEQUENCE</scope>
</reference>
<name>A0A7R9MCZ3_9ACAR</name>
<proteinExistence type="predicted"/>
<evidence type="ECO:0000313" key="2">
    <source>
        <dbReference type="EMBL" id="CAD7657727.1"/>
    </source>
</evidence>
<dbReference type="EMBL" id="OC928380">
    <property type="protein sequence ID" value="CAD7657727.1"/>
    <property type="molecule type" value="Genomic_DNA"/>
</dbReference>
<gene>
    <name evidence="2" type="ORF">ONB1V03_LOCUS14352</name>
</gene>